<name>A0A2W2FDB1_9ACTN</name>
<evidence type="ECO:0000313" key="1">
    <source>
        <dbReference type="EMBL" id="PZG19647.1"/>
    </source>
</evidence>
<dbReference type="InterPro" id="IPR011008">
    <property type="entry name" value="Dimeric_a/b-barrel"/>
</dbReference>
<dbReference type="GO" id="GO:0004497">
    <property type="term" value="F:monooxygenase activity"/>
    <property type="evidence" value="ECO:0007669"/>
    <property type="project" value="UniProtKB-KW"/>
</dbReference>
<dbReference type="AlphaFoldDB" id="A0A2W2FDB1"/>
<keyword evidence="2" id="KW-1185">Reference proteome</keyword>
<keyword evidence="1" id="KW-0560">Oxidoreductase</keyword>
<evidence type="ECO:0000313" key="2">
    <source>
        <dbReference type="Proteomes" id="UP000249304"/>
    </source>
</evidence>
<organism evidence="1 2">
    <name type="scientific">Nonomuraea aridisoli</name>
    <dbReference type="NCBI Taxonomy" id="2070368"/>
    <lineage>
        <taxon>Bacteria</taxon>
        <taxon>Bacillati</taxon>
        <taxon>Actinomycetota</taxon>
        <taxon>Actinomycetes</taxon>
        <taxon>Streptosporangiales</taxon>
        <taxon>Streptosporangiaceae</taxon>
        <taxon>Nonomuraea</taxon>
    </lineage>
</organism>
<accession>A0A2W2FDB1</accession>
<gene>
    <name evidence="1" type="ORF">C1J01_11785</name>
</gene>
<dbReference type="RefSeq" id="WP_111178978.1">
    <property type="nucleotide sequence ID" value="NZ_POUD01000036.1"/>
</dbReference>
<dbReference type="Proteomes" id="UP000249304">
    <property type="component" value="Unassembled WGS sequence"/>
</dbReference>
<dbReference type="EMBL" id="POUD01000036">
    <property type="protein sequence ID" value="PZG19647.1"/>
    <property type="molecule type" value="Genomic_DNA"/>
</dbReference>
<protein>
    <submittedName>
        <fullName evidence="1">Antibiotic biosynthesis monooxygenase</fullName>
    </submittedName>
</protein>
<dbReference type="OrthoDB" id="7210869at2"/>
<keyword evidence="1" id="KW-0503">Monooxygenase</keyword>
<sequence length="103" mass="11682">MILRIWSARATEAGAGDYHRYFETTLLPELRKLPGFRSGHLLARQDGDVVALTTHTFWDSEDAVRVFAGDDLTKAVVEPEARAFLLHMDTEVTHWNVLTETRA</sequence>
<comment type="caution">
    <text evidence="1">The sequence shown here is derived from an EMBL/GenBank/DDBJ whole genome shotgun (WGS) entry which is preliminary data.</text>
</comment>
<proteinExistence type="predicted"/>
<dbReference type="SUPFAM" id="SSF54909">
    <property type="entry name" value="Dimeric alpha+beta barrel"/>
    <property type="match status" value="1"/>
</dbReference>
<reference evidence="1 2" key="1">
    <citation type="submission" date="2018-01" db="EMBL/GenBank/DDBJ databases">
        <title>Draft genome sequence of Nonomuraea sp. KC333.</title>
        <authorList>
            <person name="Sahin N."/>
            <person name="Saygin H."/>
            <person name="Ay H."/>
        </authorList>
    </citation>
    <scope>NUCLEOTIDE SEQUENCE [LARGE SCALE GENOMIC DNA]</scope>
    <source>
        <strain evidence="1 2">KC333</strain>
    </source>
</reference>